<name>A0AAW2TM30_9LAMI</name>
<dbReference type="Pfam" id="PF14392">
    <property type="entry name" value="zf-CCHC_4"/>
    <property type="match status" value="1"/>
</dbReference>
<keyword evidence="1" id="KW-0479">Metal-binding</keyword>
<accession>A0AAW2TM30</accession>
<proteinExistence type="predicted"/>
<feature type="domain" description="CCHC-type" evidence="2">
    <location>
        <begin position="253"/>
        <end position="266"/>
    </location>
</feature>
<dbReference type="GO" id="GO:0008270">
    <property type="term" value="F:zinc ion binding"/>
    <property type="evidence" value="ECO:0007669"/>
    <property type="project" value="UniProtKB-KW"/>
</dbReference>
<reference evidence="3" key="1">
    <citation type="submission" date="2020-06" db="EMBL/GenBank/DDBJ databases">
        <authorList>
            <person name="Li T."/>
            <person name="Hu X."/>
            <person name="Zhang T."/>
            <person name="Song X."/>
            <person name="Zhang H."/>
            <person name="Dai N."/>
            <person name="Sheng W."/>
            <person name="Hou X."/>
            <person name="Wei L."/>
        </authorList>
    </citation>
    <scope>NUCLEOTIDE SEQUENCE</scope>
    <source>
        <strain evidence="3">KEN1</strain>
        <tissue evidence="3">Leaf</tissue>
    </source>
</reference>
<dbReference type="EMBL" id="JACGWN010000014">
    <property type="protein sequence ID" value="KAL0405584.1"/>
    <property type="molecule type" value="Genomic_DNA"/>
</dbReference>
<dbReference type="PANTHER" id="PTHR31286:SF153">
    <property type="entry name" value="DUF4283 DOMAIN PROTEIN"/>
    <property type="match status" value="1"/>
</dbReference>
<reference evidence="3" key="2">
    <citation type="journal article" date="2024" name="Plant">
        <title>Genomic evolution and insights into agronomic trait innovations of Sesamum species.</title>
        <authorList>
            <person name="Miao H."/>
            <person name="Wang L."/>
            <person name="Qu L."/>
            <person name="Liu H."/>
            <person name="Sun Y."/>
            <person name="Le M."/>
            <person name="Wang Q."/>
            <person name="Wei S."/>
            <person name="Zheng Y."/>
            <person name="Lin W."/>
            <person name="Duan Y."/>
            <person name="Cao H."/>
            <person name="Xiong S."/>
            <person name="Wang X."/>
            <person name="Wei L."/>
            <person name="Li C."/>
            <person name="Ma Q."/>
            <person name="Ju M."/>
            <person name="Zhao R."/>
            <person name="Li G."/>
            <person name="Mu C."/>
            <person name="Tian Q."/>
            <person name="Mei H."/>
            <person name="Zhang T."/>
            <person name="Gao T."/>
            <person name="Zhang H."/>
        </authorList>
    </citation>
    <scope>NUCLEOTIDE SEQUENCE</scope>
    <source>
        <strain evidence="3">KEN1</strain>
    </source>
</reference>
<keyword evidence="1" id="KW-0863">Zinc-finger</keyword>
<organism evidence="3">
    <name type="scientific">Sesamum latifolium</name>
    <dbReference type="NCBI Taxonomy" id="2727402"/>
    <lineage>
        <taxon>Eukaryota</taxon>
        <taxon>Viridiplantae</taxon>
        <taxon>Streptophyta</taxon>
        <taxon>Embryophyta</taxon>
        <taxon>Tracheophyta</taxon>
        <taxon>Spermatophyta</taxon>
        <taxon>Magnoliopsida</taxon>
        <taxon>eudicotyledons</taxon>
        <taxon>Gunneridae</taxon>
        <taxon>Pentapetalae</taxon>
        <taxon>asterids</taxon>
        <taxon>lamiids</taxon>
        <taxon>Lamiales</taxon>
        <taxon>Pedaliaceae</taxon>
        <taxon>Sesamum</taxon>
    </lineage>
</organism>
<evidence type="ECO:0000256" key="1">
    <source>
        <dbReference type="PROSITE-ProRule" id="PRU00047"/>
    </source>
</evidence>
<evidence type="ECO:0000313" key="3">
    <source>
        <dbReference type="EMBL" id="KAL0405584.1"/>
    </source>
</evidence>
<dbReference type="PANTHER" id="PTHR31286">
    <property type="entry name" value="GLYCINE-RICH CELL WALL STRUCTURAL PROTEIN 1.8-LIKE"/>
    <property type="match status" value="1"/>
</dbReference>
<dbReference type="InterPro" id="IPR025836">
    <property type="entry name" value="Zn_knuckle_CX2CX4HX4C"/>
</dbReference>
<dbReference type="GO" id="GO:0003676">
    <property type="term" value="F:nucleic acid binding"/>
    <property type="evidence" value="ECO:0007669"/>
    <property type="project" value="InterPro"/>
</dbReference>
<sequence length="298" mass="34293">VWRIIAQIPGENSLLCRRNIQVFIPSSVPRITTFNMSSMRNLTTPMEKDILEIGKKLSLTEEDDDDIVLPELVWVSAKNDNKLTLIGRILTHRSVNFEALRSTLSNIIRPNRGMTISRINDERLGFKFNHKVDMQHALDGGPWTFDRNLLILQPMEDTDDPGGINLDWCPFVVHIHDIPINLRTDQVFISVGNKICQYVEVLSKEGNLTWNSSVRVRININVNKALKQQIRIRLDISAEVTLRLTYERLPNFCYICGRIGHISKFCELHYSEGFVDPGPDYPFGPWLRENGPLRNQLM</sequence>
<protein>
    <recommendedName>
        <fullName evidence="2">CCHC-type domain-containing protein</fullName>
    </recommendedName>
</protein>
<dbReference type="InterPro" id="IPR025558">
    <property type="entry name" value="DUF4283"/>
</dbReference>
<keyword evidence="1" id="KW-0862">Zinc</keyword>
<dbReference type="InterPro" id="IPR040256">
    <property type="entry name" value="At4g02000-like"/>
</dbReference>
<comment type="caution">
    <text evidence="3">The sequence shown here is derived from an EMBL/GenBank/DDBJ whole genome shotgun (WGS) entry which is preliminary data.</text>
</comment>
<gene>
    <name evidence="3" type="ORF">Slati_3872300</name>
</gene>
<evidence type="ECO:0000259" key="2">
    <source>
        <dbReference type="PROSITE" id="PS50158"/>
    </source>
</evidence>
<feature type="non-terminal residue" evidence="3">
    <location>
        <position position="1"/>
    </location>
</feature>
<dbReference type="PROSITE" id="PS50158">
    <property type="entry name" value="ZF_CCHC"/>
    <property type="match status" value="1"/>
</dbReference>
<dbReference type="Pfam" id="PF14111">
    <property type="entry name" value="DUF4283"/>
    <property type="match status" value="1"/>
</dbReference>
<dbReference type="InterPro" id="IPR001878">
    <property type="entry name" value="Znf_CCHC"/>
</dbReference>
<dbReference type="AlphaFoldDB" id="A0AAW2TM30"/>